<reference evidence="2" key="1">
    <citation type="journal article" date="2020" name="Nature">
        <title>Giant virus diversity and host interactions through global metagenomics.</title>
        <authorList>
            <person name="Schulz F."/>
            <person name="Roux S."/>
            <person name="Paez-Espino D."/>
            <person name="Jungbluth S."/>
            <person name="Walsh D.A."/>
            <person name="Denef V.J."/>
            <person name="McMahon K.D."/>
            <person name="Konstantinidis K.T."/>
            <person name="Eloe-Fadrosh E.A."/>
            <person name="Kyrpides N.C."/>
            <person name="Woyke T."/>
        </authorList>
    </citation>
    <scope>NUCLEOTIDE SEQUENCE</scope>
    <source>
        <strain evidence="2">GVMAG-S-ERX555965-48</strain>
    </source>
</reference>
<evidence type="ECO:0000256" key="1">
    <source>
        <dbReference type="SAM" id="Phobius"/>
    </source>
</evidence>
<protein>
    <submittedName>
        <fullName evidence="2">Uncharacterized protein</fullName>
    </submittedName>
</protein>
<accession>A0A6C0AY78</accession>
<name>A0A6C0AY78_9ZZZZ</name>
<dbReference type="EMBL" id="MN738779">
    <property type="protein sequence ID" value="QHS84300.1"/>
    <property type="molecule type" value="Genomic_DNA"/>
</dbReference>
<organism evidence="2">
    <name type="scientific">viral metagenome</name>
    <dbReference type="NCBI Taxonomy" id="1070528"/>
    <lineage>
        <taxon>unclassified sequences</taxon>
        <taxon>metagenomes</taxon>
        <taxon>organismal metagenomes</taxon>
    </lineage>
</organism>
<sequence length="61" mass="7596">MCYLIKEPTIKRKDMYNMEHIYFDRDELTTFNDELMHIFKVSFALIIFFIVMFNVINYILY</sequence>
<evidence type="ECO:0000313" key="2">
    <source>
        <dbReference type="EMBL" id="QHS84300.1"/>
    </source>
</evidence>
<keyword evidence="1" id="KW-0472">Membrane</keyword>
<dbReference type="AlphaFoldDB" id="A0A6C0AY78"/>
<feature type="transmembrane region" description="Helical" evidence="1">
    <location>
        <begin position="38"/>
        <end position="60"/>
    </location>
</feature>
<keyword evidence="1" id="KW-0812">Transmembrane</keyword>
<keyword evidence="1" id="KW-1133">Transmembrane helix</keyword>
<proteinExistence type="predicted"/>